<sequence>MWLPAFGQKPQQPIDAIRSDKEVQQLVRATDEDYKTFEVSSRLRFADKRVEKQYRQAKIKAWEKADIDGNGYTDLLITGTHHDEDSKVVCLLDMGNGKLLLEPFDRQFYRFCPVAKIVYDGPQPLISYTDFDNPFLVVDSLQDKKAFLLVYRFRGFIEYNKQPAKEGAFDSIVYESDFAYHDVITSKQTVDALGNATYYSCKWPVLDESKKTCESLKTVLDFRTLREISELISYLNIEQLQPTYQTDFNHVPYASLKISFRNGRKIDLYDKGEMGTFGLMRLYALLGQLRKSQSWQPVKP</sequence>
<gene>
    <name evidence="1" type="ORF">J0X19_00105</name>
</gene>
<evidence type="ECO:0000313" key="1">
    <source>
        <dbReference type="EMBL" id="MBO0356332.1"/>
    </source>
</evidence>
<dbReference type="EMBL" id="JAFLQZ010000001">
    <property type="protein sequence ID" value="MBO0356332.1"/>
    <property type="molecule type" value="Genomic_DNA"/>
</dbReference>
<accession>A0A939ETS5</accession>
<evidence type="ECO:0000313" key="2">
    <source>
        <dbReference type="Proteomes" id="UP000664144"/>
    </source>
</evidence>
<reference evidence="1" key="1">
    <citation type="submission" date="2021-03" db="EMBL/GenBank/DDBJ databases">
        <authorList>
            <person name="Kim M.K."/>
        </authorList>
    </citation>
    <scope>NUCLEOTIDE SEQUENCE</scope>
    <source>
        <strain evidence="1">BT186</strain>
    </source>
</reference>
<dbReference type="RefSeq" id="WP_206979849.1">
    <property type="nucleotide sequence ID" value="NZ_JAFLQZ010000001.1"/>
</dbReference>
<keyword evidence="2" id="KW-1185">Reference proteome</keyword>
<protein>
    <submittedName>
        <fullName evidence="1">Uncharacterized protein</fullName>
    </submittedName>
</protein>
<comment type="caution">
    <text evidence="1">The sequence shown here is derived from an EMBL/GenBank/DDBJ whole genome shotgun (WGS) entry which is preliminary data.</text>
</comment>
<dbReference type="AlphaFoldDB" id="A0A939ETS5"/>
<name>A0A939ETS5_9BACT</name>
<dbReference type="Proteomes" id="UP000664144">
    <property type="component" value="Unassembled WGS sequence"/>
</dbReference>
<organism evidence="1 2">
    <name type="scientific">Hymenobacter telluris</name>
    <dbReference type="NCBI Taxonomy" id="2816474"/>
    <lineage>
        <taxon>Bacteria</taxon>
        <taxon>Pseudomonadati</taxon>
        <taxon>Bacteroidota</taxon>
        <taxon>Cytophagia</taxon>
        <taxon>Cytophagales</taxon>
        <taxon>Hymenobacteraceae</taxon>
        <taxon>Hymenobacter</taxon>
    </lineage>
</organism>
<proteinExistence type="predicted"/>